<comment type="caution">
    <text evidence="18">The sequence shown here is derived from an EMBL/GenBank/DDBJ whole genome shotgun (WGS) entry which is preliminary data.</text>
</comment>
<dbReference type="GO" id="GO:0005929">
    <property type="term" value="C:cilium"/>
    <property type="evidence" value="ECO:0007669"/>
    <property type="project" value="UniProtKB-SubCell"/>
</dbReference>
<dbReference type="InterPro" id="IPR026983">
    <property type="entry name" value="DHC"/>
</dbReference>
<dbReference type="GO" id="GO:0007018">
    <property type="term" value="P:microtubule-based movement"/>
    <property type="evidence" value="ECO:0007669"/>
    <property type="project" value="InterPro"/>
</dbReference>
<proteinExistence type="predicted"/>
<dbReference type="Proteomes" id="UP000266743">
    <property type="component" value="Chromosome 11"/>
</dbReference>
<organism evidence="18 19">
    <name type="scientific">Trypanosoma brucei equiperdum</name>
    <dbReference type="NCBI Taxonomy" id="630700"/>
    <lineage>
        <taxon>Eukaryota</taxon>
        <taxon>Discoba</taxon>
        <taxon>Euglenozoa</taxon>
        <taxon>Kinetoplastea</taxon>
        <taxon>Metakinetoplastina</taxon>
        <taxon>Trypanosomatida</taxon>
        <taxon>Trypanosomatidae</taxon>
        <taxon>Trypanosoma</taxon>
    </lineage>
</organism>
<dbReference type="FunFam" id="3.10.490.20:FF:000001">
    <property type="entry name" value="dynein heavy chain 7, axonemal"/>
    <property type="match status" value="1"/>
</dbReference>
<evidence type="ECO:0000256" key="6">
    <source>
        <dbReference type="ARBA" id="ARBA00022840"/>
    </source>
</evidence>
<evidence type="ECO:0000256" key="9">
    <source>
        <dbReference type="ARBA" id="ARBA00023069"/>
    </source>
</evidence>
<keyword evidence="9" id="KW-0969">Cilium</keyword>
<comment type="subcellular location">
    <subcellularLocation>
        <location evidence="1">Cell projection</location>
        <location evidence="1">Cilium</location>
    </subcellularLocation>
    <subcellularLocation>
        <location evidence="2">Cytoplasm</location>
        <location evidence="2">Cytoskeleton</location>
    </subcellularLocation>
</comment>
<dbReference type="Pfam" id="PF12781">
    <property type="entry name" value="AAA_9"/>
    <property type="match status" value="1"/>
</dbReference>
<keyword evidence="7" id="KW-0243">Dynein</keyword>
<dbReference type="GO" id="GO:0030286">
    <property type="term" value="C:dynein complex"/>
    <property type="evidence" value="ECO:0007669"/>
    <property type="project" value="UniProtKB-KW"/>
</dbReference>
<dbReference type="FunFam" id="3.40.50.300:FF:000362">
    <property type="entry name" value="Dynein, axonemal, heavy chain 6"/>
    <property type="match status" value="1"/>
</dbReference>
<dbReference type="FunFam" id="1.10.8.720:FF:000001">
    <property type="entry name" value="dynein heavy chain 7, axonemal"/>
    <property type="match status" value="1"/>
</dbReference>
<evidence type="ECO:0000256" key="4">
    <source>
        <dbReference type="ARBA" id="ARBA00022701"/>
    </source>
</evidence>
<evidence type="ECO:0000256" key="13">
    <source>
        <dbReference type="SAM" id="Coils"/>
    </source>
</evidence>
<evidence type="ECO:0000259" key="16">
    <source>
        <dbReference type="Pfam" id="PF18198"/>
    </source>
</evidence>
<dbReference type="Gene3D" id="1.20.1270.280">
    <property type="match status" value="1"/>
</dbReference>
<dbReference type="GO" id="GO:0045505">
    <property type="term" value="F:dynein intermediate chain binding"/>
    <property type="evidence" value="ECO:0007669"/>
    <property type="project" value="InterPro"/>
</dbReference>
<keyword evidence="4" id="KW-0493">Microtubule</keyword>
<dbReference type="Pfam" id="PF18198">
    <property type="entry name" value="AAA_lid_11"/>
    <property type="match status" value="1"/>
</dbReference>
<evidence type="ECO:0000256" key="5">
    <source>
        <dbReference type="ARBA" id="ARBA00022741"/>
    </source>
</evidence>
<dbReference type="Pfam" id="PF03028">
    <property type="entry name" value="Dynein_heavy"/>
    <property type="match status" value="1"/>
</dbReference>
<dbReference type="InterPro" id="IPR043160">
    <property type="entry name" value="Dynein_C_barrel"/>
</dbReference>
<evidence type="ECO:0000256" key="3">
    <source>
        <dbReference type="ARBA" id="ARBA00022490"/>
    </source>
</evidence>
<feature type="domain" description="Dynein heavy chain C-terminal" evidence="17">
    <location>
        <begin position="638"/>
        <end position="938"/>
    </location>
</feature>
<keyword evidence="12" id="KW-0966">Cell projection</keyword>
<evidence type="ECO:0000256" key="11">
    <source>
        <dbReference type="ARBA" id="ARBA00023212"/>
    </source>
</evidence>
<dbReference type="Gene3D" id="3.10.490.20">
    <property type="match status" value="1"/>
</dbReference>
<dbReference type="InterPro" id="IPR041658">
    <property type="entry name" value="AAA_lid_11"/>
</dbReference>
<accession>A0A3L6KUE2</accession>
<dbReference type="GO" id="GO:0008569">
    <property type="term" value="F:minus-end-directed microtubule motor activity"/>
    <property type="evidence" value="ECO:0007669"/>
    <property type="project" value="InterPro"/>
</dbReference>
<evidence type="ECO:0000313" key="18">
    <source>
        <dbReference type="EMBL" id="RHW68003.1"/>
    </source>
</evidence>
<keyword evidence="5" id="KW-0547">Nucleotide-binding</keyword>
<dbReference type="InterPro" id="IPR027417">
    <property type="entry name" value="P-loop_NTPase"/>
</dbReference>
<dbReference type="PANTHER" id="PTHR22878:SF73">
    <property type="entry name" value="DYNEIN AXONEMAL HEAVY CHAIN 1"/>
    <property type="match status" value="1"/>
</dbReference>
<evidence type="ECO:0000259" key="17">
    <source>
        <dbReference type="Pfam" id="PF18199"/>
    </source>
</evidence>
<keyword evidence="6" id="KW-0067">ATP-binding</keyword>
<dbReference type="GO" id="GO:0005524">
    <property type="term" value="F:ATP binding"/>
    <property type="evidence" value="ECO:0007669"/>
    <property type="project" value="UniProtKB-KW"/>
</dbReference>
<dbReference type="InterPro" id="IPR035706">
    <property type="entry name" value="AAA_9"/>
</dbReference>
<dbReference type="Gene3D" id="6.10.140.1060">
    <property type="match status" value="1"/>
</dbReference>
<dbReference type="FunFam" id="1.10.8.1220:FF:000001">
    <property type="entry name" value="Dynein axonemal heavy chain 5"/>
    <property type="match status" value="1"/>
</dbReference>
<evidence type="ECO:0000256" key="7">
    <source>
        <dbReference type="ARBA" id="ARBA00023017"/>
    </source>
</evidence>
<evidence type="ECO:0000256" key="12">
    <source>
        <dbReference type="ARBA" id="ARBA00023273"/>
    </source>
</evidence>
<dbReference type="AlphaFoldDB" id="A0A3L6KUE2"/>
<evidence type="ECO:0000256" key="1">
    <source>
        <dbReference type="ARBA" id="ARBA00004138"/>
    </source>
</evidence>
<dbReference type="Pfam" id="PF18199">
    <property type="entry name" value="Dynein_C"/>
    <property type="match status" value="1"/>
</dbReference>
<dbReference type="PANTHER" id="PTHR22878">
    <property type="entry name" value="DYNEIN HEAVY CHAIN 6, AXONEMAL-LIKE-RELATED"/>
    <property type="match status" value="1"/>
</dbReference>
<feature type="domain" description="Dynein heavy chain ATP-binding dynein motor region" evidence="15">
    <location>
        <begin position="1"/>
        <end position="102"/>
    </location>
</feature>
<dbReference type="Gene3D" id="1.10.8.1220">
    <property type="match status" value="1"/>
</dbReference>
<evidence type="ECO:0000256" key="10">
    <source>
        <dbReference type="ARBA" id="ARBA00023175"/>
    </source>
</evidence>
<dbReference type="InterPro" id="IPR004273">
    <property type="entry name" value="Dynein_heavy_D6_P-loop"/>
</dbReference>
<dbReference type="Gene3D" id="3.40.50.300">
    <property type="entry name" value="P-loop containing nucleotide triphosphate hydrolases"/>
    <property type="match status" value="2"/>
</dbReference>
<evidence type="ECO:0000313" key="19">
    <source>
        <dbReference type="Proteomes" id="UP000266743"/>
    </source>
</evidence>
<keyword evidence="3" id="KW-0963">Cytoplasm</keyword>
<dbReference type="FunFam" id="1.20.1270.280:FF:000001">
    <property type="entry name" value="dynein heavy chain 7, axonemal"/>
    <property type="match status" value="1"/>
</dbReference>
<feature type="coiled-coil region" evidence="13">
    <location>
        <begin position="36"/>
        <end position="95"/>
    </location>
</feature>
<gene>
    <name evidence="18" type="ORF">DPX39_110052200</name>
</gene>
<dbReference type="GO" id="GO:0005874">
    <property type="term" value="C:microtubule"/>
    <property type="evidence" value="ECO:0007669"/>
    <property type="project" value="UniProtKB-KW"/>
</dbReference>
<protein>
    <submittedName>
        <fullName evidence="18">Dynein heavy chain</fullName>
    </submittedName>
</protein>
<keyword evidence="11" id="KW-0206">Cytoskeleton</keyword>
<keyword evidence="10" id="KW-0505">Motor protein</keyword>
<name>A0A3L6KUE2_9TRYP</name>
<evidence type="ECO:0000259" key="15">
    <source>
        <dbReference type="Pfam" id="PF12781"/>
    </source>
</evidence>
<feature type="domain" description="Dynein heavy chain AAA lid" evidence="16">
    <location>
        <begin position="493"/>
        <end position="631"/>
    </location>
</feature>
<sequence>MTTKLPNPSYTPETIVIVSLLNFFITRSGLEDQILARTVEKERNDLEQEKQRLTRDCAEKNRELKELQENILRMLEEAEGDILDQEELIDALEKSKLKSTEISEDLVRARATEVTIDETRNKYRPHAYRGALLFFCVSELSTVDPMYQFSLQWYINLVLLAIENTEAAVDIEERVEKLIEFFTYSFYTNVCRSLFERHKLTFSFFLCTSILQQQDELDGNEYHYLLTGPTGSGGEEPNPAPDWLTENSWNEIQFVSSNLPNFAGFAEHVTQCINYYKELFDSLNAHTYPLAAEWQGRETPLQRLVVVRCFRRDKVASAIQEFVKHYMGERFIIVPQFDLMDAYKDSTCLTPLIFIISPGSDPMNDLLRFAEHMRMSKKLDKVSLGQGQGRKAEELLSNGRERGQWVLLQNCHLATSWMPTLEAIVESFTLETVRKEFRLWLTSMPSDSFPVAVLQISVKMTNEPPMGLRANVTRSYYGLTDDDLEHPTKPNQFKKMVFAFCLFHAVIQERRKFGSLGFNIAYEFNDSDRNVCLLQLRKFISLYEDVPFDVLTFLTGEINYGGRVTDDWDRRCMMALIKDFITPGVLEEGYSFSPSGTYHTVEACSRAFYLDYLGTWPLNPEPEVFGLSDNADITCAQSESASILATILSLVSRESSGSSHQSREEMLIKTAQHIMEKLPPTFNVQEFHAKYPTKYEESMNTVLVQEAVRYNRLLRFVQKSLSEFSKAVRGEVDMSAELEAVGSSFFINAVPASWAALAYPSLKPLSSWVEDLLRRVQFVQSWYDKGMPNALWMGGFFFPQAFLTGTLQNYARRKDVAIDSVSFNFSFLQDETPTTVAAPEQGAIVYGLYLEGARWDGAGRTLAESRPKELYVDVPLLHLDPVVDRVADPNDYICPVYKTLTRAGTLSTTGHSTNFVLSITIPTVAPPEHWIKRGVACVISLNF</sequence>
<dbReference type="InterPro" id="IPR042219">
    <property type="entry name" value="AAA_lid_11_sf"/>
</dbReference>
<keyword evidence="8 13" id="KW-0175">Coiled coil</keyword>
<dbReference type="EMBL" id="QSBY01000011">
    <property type="protein sequence ID" value="RHW68003.1"/>
    <property type="molecule type" value="Genomic_DNA"/>
</dbReference>
<reference evidence="18 19" key="1">
    <citation type="submission" date="2018-09" db="EMBL/GenBank/DDBJ databases">
        <title>whole genome sequence of T. equiperdum IVM-t1 strain.</title>
        <authorList>
            <person name="Suganuma K."/>
        </authorList>
    </citation>
    <scope>NUCLEOTIDE SEQUENCE [LARGE SCALE GENOMIC DNA]</scope>
    <source>
        <strain evidence="18 19">IVM-t1</strain>
    </source>
</reference>
<dbReference type="GO" id="GO:0051959">
    <property type="term" value="F:dynein light intermediate chain binding"/>
    <property type="evidence" value="ECO:0007669"/>
    <property type="project" value="InterPro"/>
</dbReference>
<evidence type="ECO:0000256" key="8">
    <source>
        <dbReference type="ARBA" id="ARBA00023054"/>
    </source>
</evidence>
<dbReference type="InterPro" id="IPR041228">
    <property type="entry name" value="Dynein_C"/>
</dbReference>
<dbReference type="Gene3D" id="1.10.8.720">
    <property type="entry name" value="Region D6 of dynein motor"/>
    <property type="match status" value="1"/>
</dbReference>
<evidence type="ECO:0000259" key="14">
    <source>
        <dbReference type="Pfam" id="PF03028"/>
    </source>
</evidence>
<feature type="domain" description="Dynein heavy chain region D6 P-loop" evidence="14">
    <location>
        <begin position="348"/>
        <end position="461"/>
    </location>
</feature>
<evidence type="ECO:0000256" key="2">
    <source>
        <dbReference type="ARBA" id="ARBA00004245"/>
    </source>
</evidence>